<dbReference type="VEuPathDB" id="FungiDB:CCM_01356"/>
<reference evidence="1 2" key="1">
    <citation type="journal article" date="2011" name="Genome Biol.">
        <title>Genome sequence of the insect pathogenic fungus Cordyceps militaris, a valued traditional Chinese medicine.</title>
        <authorList>
            <person name="Zheng P."/>
            <person name="Xia Y."/>
            <person name="Xiao G."/>
            <person name="Xiong C."/>
            <person name="Hu X."/>
            <person name="Zhang S."/>
            <person name="Zheng H."/>
            <person name="Huang Y."/>
            <person name="Zhou Y."/>
            <person name="Wang S."/>
            <person name="Zhao G.P."/>
            <person name="Liu X."/>
            <person name="St Leger R.J."/>
            <person name="Wang C."/>
        </authorList>
    </citation>
    <scope>NUCLEOTIDE SEQUENCE [LARGE SCALE GENOMIC DNA]</scope>
    <source>
        <strain evidence="1 2">CM01</strain>
    </source>
</reference>
<evidence type="ECO:0000313" key="2">
    <source>
        <dbReference type="Proteomes" id="UP000001610"/>
    </source>
</evidence>
<organism evidence="1 2">
    <name type="scientific">Cordyceps militaris (strain CM01)</name>
    <name type="common">Caterpillar fungus</name>
    <dbReference type="NCBI Taxonomy" id="983644"/>
    <lineage>
        <taxon>Eukaryota</taxon>
        <taxon>Fungi</taxon>
        <taxon>Dikarya</taxon>
        <taxon>Ascomycota</taxon>
        <taxon>Pezizomycotina</taxon>
        <taxon>Sordariomycetes</taxon>
        <taxon>Hypocreomycetidae</taxon>
        <taxon>Hypocreales</taxon>
        <taxon>Cordycipitaceae</taxon>
        <taxon>Cordyceps</taxon>
    </lineage>
</organism>
<sequence length="100" mass="11167">MYNSPQSGIQPHGTAHGTLLLHIVPLPPSRCSLVQWASPPYHVWQVGIERVGLADGRARLCRRGTVSWHRSIGQTETNTKFNTMSPVLSPCRSRFRSMDS</sequence>
<dbReference type="KEGG" id="cmt:CCM_01356"/>
<proteinExistence type="predicted"/>
<dbReference type="Proteomes" id="UP000001610">
    <property type="component" value="Unassembled WGS sequence"/>
</dbReference>
<evidence type="ECO:0000313" key="1">
    <source>
        <dbReference type="EMBL" id="EGX96698.1"/>
    </source>
</evidence>
<protein>
    <submittedName>
        <fullName evidence="1">Uncharacterized protein</fullName>
    </submittedName>
</protein>
<gene>
    <name evidence="1" type="ORF">CCM_01356</name>
</gene>
<dbReference type="GeneID" id="18163387"/>
<dbReference type="HOGENOM" id="CLU_2305939_0_0_1"/>
<dbReference type="RefSeq" id="XP_006666575.1">
    <property type="nucleotide sequence ID" value="XM_006666512.1"/>
</dbReference>
<accession>G3J4N3</accession>
<name>G3J4N3_CORMM</name>
<dbReference type="InParanoid" id="G3J4N3"/>
<dbReference type="AlphaFoldDB" id="G3J4N3"/>
<keyword evidence="2" id="KW-1185">Reference proteome</keyword>
<dbReference type="EMBL" id="JH126399">
    <property type="protein sequence ID" value="EGX96698.1"/>
    <property type="molecule type" value="Genomic_DNA"/>
</dbReference>